<name>A0ABP1REY0_9HEXA</name>
<dbReference type="Proteomes" id="UP001642540">
    <property type="component" value="Unassembled WGS sequence"/>
</dbReference>
<gene>
    <name evidence="2" type="ORF">ODALV1_LOCUS21492</name>
</gene>
<protein>
    <submittedName>
        <fullName evidence="2">Uncharacterized protein</fullName>
    </submittedName>
</protein>
<keyword evidence="1" id="KW-1133">Transmembrane helix</keyword>
<sequence length="116" mass="13221">MGLSPVIVVLAFGVMFIAVAMLWWLRYSEKKTVIRQVTRHPQPYLGQLANNIYHIPLSRNYIYQTPPPTFSKAVKFPRAPQRVSINIAIEELPPPTYDEYLNAQKLASHVSVVCPN</sequence>
<comment type="caution">
    <text evidence="2">The sequence shown here is derived from an EMBL/GenBank/DDBJ whole genome shotgun (WGS) entry which is preliminary data.</text>
</comment>
<reference evidence="2 3" key="1">
    <citation type="submission" date="2024-08" db="EMBL/GenBank/DDBJ databases">
        <authorList>
            <person name="Cucini C."/>
            <person name="Frati F."/>
        </authorList>
    </citation>
    <scope>NUCLEOTIDE SEQUENCE [LARGE SCALE GENOMIC DNA]</scope>
</reference>
<dbReference type="EMBL" id="CAXLJM020000072">
    <property type="protein sequence ID" value="CAL8126642.1"/>
    <property type="molecule type" value="Genomic_DNA"/>
</dbReference>
<keyword evidence="1" id="KW-0472">Membrane</keyword>
<feature type="transmembrane region" description="Helical" evidence="1">
    <location>
        <begin position="6"/>
        <end position="25"/>
    </location>
</feature>
<evidence type="ECO:0000313" key="2">
    <source>
        <dbReference type="EMBL" id="CAL8126642.1"/>
    </source>
</evidence>
<proteinExistence type="predicted"/>
<keyword evidence="1" id="KW-0812">Transmembrane</keyword>
<evidence type="ECO:0000256" key="1">
    <source>
        <dbReference type="SAM" id="Phobius"/>
    </source>
</evidence>
<accession>A0ABP1REY0</accession>
<evidence type="ECO:0000313" key="3">
    <source>
        <dbReference type="Proteomes" id="UP001642540"/>
    </source>
</evidence>
<keyword evidence="3" id="KW-1185">Reference proteome</keyword>
<organism evidence="2 3">
    <name type="scientific">Orchesella dallaii</name>
    <dbReference type="NCBI Taxonomy" id="48710"/>
    <lineage>
        <taxon>Eukaryota</taxon>
        <taxon>Metazoa</taxon>
        <taxon>Ecdysozoa</taxon>
        <taxon>Arthropoda</taxon>
        <taxon>Hexapoda</taxon>
        <taxon>Collembola</taxon>
        <taxon>Entomobryomorpha</taxon>
        <taxon>Entomobryoidea</taxon>
        <taxon>Orchesellidae</taxon>
        <taxon>Orchesellinae</taxon>
        <taxon>Orchesella</taxon>
    </lineage>
</organism>